<protein>
    <submittedName>
        <fullName evidence="8">Methionine ABC transporter substrate-binding protein MetQ</fullName>
    </submittedName>
</protein>
<dbReference type="PROSITE" id="PS51257">
    <property type="entry name" value="PROKAR_LIPOPROTEIN"/>
    <property type="match status" value="1"/>
</dbReference>
<dbReference type="PANTHER" id="PTHR30429:SF1">
    <property type="entry name" value="D-METHIONINE-BINDING LIPOPROTEIN METQ-RELATED"/>
    <property type="match status" value="1"/>
</dbReference>
<dbReference type="SUPFAM" id="SSF53850">
    <property type="entry name" value="Periplasmic binding protein-like II"/>
    <property type="match status" value="1"/>
</dbReference>
<evidence type="ECO:0000256" key="6">
    <source>
        <dbReference type="ARBA" id="ARBA00023288"/>
    </source>
</evidence>
<comment type="subcellular location">
    <subcellularLocation>
        <location evidence="1">Cell outer membrane</location>
        <topology evidence="1">Lipid-anchor</topology>
    </subcellularLocation>
</comment>
<keyword evidence="4" id="KW-0472">Membrane</keyword>
<name>A0A1T0AV60_9PAST</name>
<dbReference type="OrthoDB" id="9812878at2"/>
<evidence type="ECO:0000313" key="9">
    <source>
        <dbReference type="Proteomes" id="UP000190867"/>
    </source>
</evidence>
<evidence type="ECO:0000256" key="4">
    <source>
        <dbReference type="ARBA" id="ARBA00023136"/>
    </source>
</evidence>
<gene>
    <name evidence="8" type="primary">metQ</name>
    <name evidence="8" type="ORF">B0187_01470</name>
</gene>
<comment type="caution">
    <text evidence="8">The sequence shown here is derived from an EMBL/GenBank/DDBJ whole genome shotgun (WGS) entry which is preliminary data.</text>
</comment>
<evidence type="ECO:0000256" key="7">
    <source>
        <dbReference type="PIRSR" id="PIRSR002854-1"/>
    </source>
</evidence>
<comment type="similarity">
    <text evidence="2">Belongs to the NlpA lipoprotein family.</text>
</comment>
<dbReference type="EMBL" id="MUYA01000002">
    <property type="protein sequence ID" value="OOS00599.1"/>
    <property type="molecule type" value="Genomic_DNA"/>
</dbReference>
<keyword evidence="3" id="KW-0732">Signal</keyword>
<evidence type="ECO:0000313" key="8">
    <source>
        <dbReference type="EMBL" id="OOS00599.1"/>
    </source>
</evidence>
<dbReference type="InterPro" id="IPR004872">
    <property type="entry name" value="Lipoprotein_NlpA"/>
</dbReference>
<dbReference type="GO" id="GO:0009279">
    <property type="term" value="C:cell outer membrane"/>
    <property type="evidence" value="ECO:0007669"/>
    <property type="project" value="UniProtKB-SubCell"/>
</dbReference>
<keyword evidence="5" id="KW-0564">Palmitate</keyword>
<reference evidence="8 9" key="1">
    <citation type="submission" date="2017-02" db="EMBL/GenBank/DDBJ databases">
        <title>Draft genome sequence of Haemophilus paracuniculus CCUG 43573 type strain.</title>
        <authorList>
            <person name="Engstrom-Jakobsson H."/>
            <person name="Salva-Serra F."/>
            <person name="Thorell K."/>
            <person name="Gonzales-Siles L."/>
            <person name="Karlsson R."/>
            <person name="Boulund F."/>
            <person name="Engstrand L."/>
            <person name="Kristiansson E."/>
            <person name="Moore E."/>
        </authorList>
    </citation>
    <scope>NUCLEOTIDE SEQUENCE [LARGE SCALE GENOMIC DNA]</scope>
    <source>
        <strain evidence="8 9">CCUG 43573</strain>
    </source>
</reference>
<dbReference type="PIRSF" id="PIRSF002854">
    <property type="entry name" value="MetQ"/>
    <property type="match status" value="1"/>
</dbReference>
<dbReference type="Pfam" id="PF03180">
    <property type="entry name" value="Lipoprotein_9"/>
    <property type="match status" value="1"/>
</dbReference>
<evidence type="ECO:0000256" key="1">
    <source>
        <dbReference type="ARBA" id="ARBA00004459"/>
    </source>
</evidence>
<evidence type="ECO:0000256" key="2">
    <source>
        <dbReference type="ARBA" id="ARBA00008973"/>
    </source>
</evidence>
<evidence type="ECO:0000256" key="3">
    <source>
        <dbReference type="ARBA" id="ARBA00022729"/>
    </source>
</evidence>
<feature type="lipid moiety-binding region" description="S-diacylglycerol cysteine" evidence="7">
    <location>
        <position position="20"/>
    </location>
</feature>
<dbReference type="NCBIfam" id="NF008285">
    <property type="entry name" value="PRK11063.1"/>
    <property type="match status" value="1"/>
</dbReference>
<sequence length="263" mass="29171">MNFKKLISFSVLSALFLIGCNEKSNVLKVGVISGPEHQVMEVAVQVAKQKYNRDVELVVFTDYSSPNEALNKGDMDLNAFQHKPYLDKEIQDKGYKLVPVGNTFVYPIAAYSKKIKSLDELKNGDTIAVPNDPTNLGRALILLEKQGLIKLKDSSNLQSTQVDIVENPKNLQIQAIEAPLLPRTLDDVAFSIINTTYAGQIGLTPTKDGLFVEDKNSPYVNLIVARQSNKDSEAVKDFVKAYQSDEVFNKANEVFKGAMVKGW</sequence>
<keyword evidence="9" id="KW-1185">Reference proteome</keyword>
<proteinExistence type="inferred from homology"/>
<evidence type="ECO:0000256" key="5">
    <source>
        <dbReference type="ARBA" id="ARBA00023139"/>
    </source>
</evidence>
<dbReference type="STRING" id="734.B0187_01470"/>
<dbReference type="RefSeq" id="WP_078236092.1">
    <property type="nucleotide sequence ID" value="NZ_MUYA01000002.1"/>
</dbReference>
<dbReference type="PANTHER" id="PTHR30429">
    <property type="entry name" value="D-METHIONINE-BINDING LIPOPROTEIN METQ"/>
    <property type="match status" value="1"/>
</dbReference>
<dbReference type="Proteomes" id="UP000190867">
    <property type="component" value="Unassembled WGS sequence"/>
</dbReference>
<dbReference type="Gene3D" id="3.40.190.10">
    <property type="entry name" value="Periplasmic binding protein-like II"/>
    <property type="match status" value="2"/>
</dbReference>
<keyword evidence="6" id="KW-0449">Lipoprotein</keyword>
<dbReference type="AlphaFoldDB" id="A0A1T0AV60"/>
<dbReference type="NCBIfam" id="TIGR00363">
    <property type="entry name" value="MetQ/NlpA family lipoprotein"/>
    <property type="match status" value="1"/>
</dbReference>
<organism evidence="8 9">
    <name type="scientific">Haemophilus paracuniculus</name>
    <dbReference type="NCBI Taxonomy" id="734"/>
    <lineage>
        <taxon>Bacteria</taxon>
        <taxon>Pseudomonadati</taxon>
        <taxon>Pseudomonadota</taxon>
        <taxon>Gammaproteobacteria</taxon>
        <taxon>Pasteurellales</taxon>
        <taxon>Pasteurellaceae</taxon>
        <taxon>Haemophilus</taxon>
    </lineage>
</organism>
<accession>A0A1T0AV60</accession>
<dbReference type="CDD" id="cd13598">
    <property type="entry name" value="PBP2_lipoprotein_IlpA_like"/>
    <property type="match status" value="1"/>
</dbReference>